<keyword evidence="2" id="KW-1185">Reference proteome</keyword>
<dbReference type="EMBL" id="CP017269">
    <property type="protein sequence ID" value="AOT68429.1"/>
    <property type="molecule type" value="Genomic_DNA"/>
</dbReference>
<dbReference type="RefSeq" id="WP_069973982.1">
    <property type="nucleotide sequence ID" value="NZ_CP017269.1"/>
</dbReference>
<gene>
    <name evidence="1" type="ORF">Gferi_01775</name>
</gene>
<dbReference type="KEGG" id="gfe:Gferi_01775"/>
<dbReference type="AlphaFoldDB" id="A0A1D8GBZ3"/>
<dbReference type="Proteomes" id="UP000095743">
    <property type="component" value="Chromosome"/>
</dbReference>
<accession>A0A1D8GBZ3</accession>
<organism evidence="1 2">
    <name type="scientific">Geosporobacter ferrireducens</name>
    <dbReference type="NCBI Taxonomy" id="1424294"/>
    <lineage>
        <taxon>Bacteria</taxon>
        <taxon>Bacillati</taxon>
        <taxon>Bacillota</taxon>
        <taxon>Clostridia</taxon>
        <taxon>Peptostreptococcales</taxon>
        <taxon>Thermotaleaceae</taxon>
        <taxon>Geosporobacter</taxon>
    </lineage>
</organism>
<dbReference type="OrthoDB" id="1907002at2"/>
<reference evidence="1 2" key="1">
    <citation type="submission" date="2016-09" db="EMBL/GenBank/DDBJ databases">
        <title>Genomic analysis reveals versatility of anaerobic energy metabolism of Geosporobacter ferrireducens IRF9 of phylum Firmicutes.</title>
        <authorList>
            <person name="Kim S.-J."/>
        </authorList>
    </citation>
    <scope>NUCLEOTIDE SEQUENCE [LARGE SCALE GENOMIC DNA]</scope>
    <source>
        <strain evidence="1 2">IRF9</strain>
    </source>
</reference>
<dbReference type="STRING" id="1424294.Gferi_01775"/>
<sequence>MIRVTGYFQSIYDAQKTYNQLKKQGYKNAALDIIDRFPKNTDQIRENVLGGDEGSLSALVLKPGEGEFSMEARPMLAADPHVSGMAGFSEITDANIMVSVTVEEGEEDIVKKQIQDNGGEV</sequence>
<protein>
    <submittedName>
        <fullName evidence="1">Uncharacterized protein</fullName>
    </submittedName>
</protein>
<name>A0A1D8GBZ3_9FIRM</name>
<proteinExistence type="predicted"/>
<evidence type="ECO:0000313" key="2">
    <source>
        <dbReference type="Proteomes" id="UP000095743"/>
    </source>
</evidence>
<evidence type="ECO:0000313" key="1">
    <source>
        <dbReference type="EMBL" id="AOT68429.1"/>
    </source>
</evidence>